<reference evidence="1 2" key="1">
    <citation type="submission" date="2020-07" db="EMBL/GenBank/DDBJ databases">
        <title>Above-ground endophytic microbial communities from plants in different locations in the United States.</title>
        <authorList>
            <person name="Frank C."/>
        </authorList>
    </citation>
    <scope>NUCLEOTIDE SEQUENCE [LARGE SCALE GENOMIC DNA]</scope>
    <source>
        <strain evidence="1 2">WPL5_2</strain>
    </source>
</reference>
<protein>
    <submittedName>
        <fullName evidence="1">Uncharacterized protein</fullName>
    </submittedName>
</protein>
<accession>A0AAW3T1V9</accession>
<sequence>MSTEDDRVTVFFESAGYRTLALADVEDRGLLERV</sequence>
<name>A0AAW3T1V9_9MICO</name>
<gene>
    <name evidence="1" type="ORF">FHW23_000247</name>
</gene>
<evidence type="ECO:0000313" key="1">
    <source>
        <dbReference type="EMBL" id="MBA8989015.1"/>
    </source>
</evidence>
<proteinExistence type="predicted"/>
<dbReference type="RefSeq" id="WP_246328189.1">
    <property type="nucleotide sequence ID" value="NZ_JACGXP010000001.1"/>
</dbReference>
<dbReference type="Proteomes" id="UP000590225">
    <property type="component" value="Unassembled WGS sequence"/>
</dbReference>
<evidence type="ECO:0000313" key="2">
    <source>
        <dbReference type="Proteomes" id="UP000590225"/>
    </source>
</evidence>
<dbReference type="AlphaFoldDB" id="A0AAW3T1V9"/>
<dbReference type="EMBL" id="JACGXP010000001">
    <property type="protein sequence ID" value="MBA8989015.1"/>
    <property type="molecule type" value="Genomic_DNA"/>
</dbReference>
<comment type="caution">
    <text evidence="1">The sequence shown here is derived from an EMBL/GenBank/DDBJ whole genome shotgun (WGS) entry which is preliminary data.</text>
</comment>
<organism evidence="1 2">
    <name type="scientific">Curtobacterium pusillum</name>
    <dbReference type="NCBI Taxonomy" id="69373"/>
    <lineage>
        <taxon>Bacteria</taxon>
        <taxon>Bacillati</taxon>
        <taxon>Actinomycetota</taxon>
        <taxon>Actinomycetes</taxon>
        <taxon>Micrococcales</taxon>
        <taxon>Microbacteriaceae</taxon>
        <taxon>Curtobacterium</taxon>
    </lineage>
</organism>